<dbReference type="Gene3D" id="2.40.10.10">
    <property type="entry name" value="Trypsin-like serine proteases"/>
    <property type="match status" value="1"/>
</dbReference>
<comment type="caution">
    <text evidence="4">The sequence shown here is derived from an EMBL/GenBank/DDBJ whole genome shotgun (WGS) entry which is preliminary data.</text>
</comment>
<dbReference type="InterPro" id="IPR009003">
    <property type="entry name" value="Peptidase_S1_PA"/>
</dbReference>
<sequence length="209" mass="22660">MKVILICYVFLSYTIKTGEFKKIMIEERIINGKDALITDYPYQLSLLFNGLHRCGAALISNSAIVTAAHCVMHSTNCKYYSVRAGTTTVNSGGTVVGIKRIVSHSKFDKASMDYDIAIAILSRCLSFGPTVRSIKLVGAKEDLPVGTHVNATGWGTTYPGNTVLSTHLKSVELLVIAQNVCKVCYGPDVITSRMMCAGYLSGGKDTCQF</sequence>
<dbReference type="GO" id="GO:0006508">
    <property type="term" value="P:proteolysis"/>
    <property type="evidence" value="ECO:0007669"/>
    <property type="project" value="InterPro"/>
</dbReference>
<dbReference type="Proteomes" id="UP000801492">
    <property type="component" value="Unassembled WGS sequence"/>
</dbReference>
<evidence type="ECO:0000313" key="5">
    <source>
        <dbReference type="Proteomes" id="UP000801492"/>
    </source>
</evidence>
<dbReference type="OrthoDB" id="10059102at2759"/>
<name>A0A8K0CZ99_IGNLU</name>
<dbReference type="InterPro" id="IPR018114">
    <property type="entry name" value="TRYPSIN_HIS"/>
</dbReference>
<keyword evidence="1" id="KW-1015">Disulfide bond</keyword>
<dbReference type="PROSITE" id="PS50240">
    <property type="entry name" value="TRYPSIN_DOM"/>
    <property type="match status" value="1"/>
</dbReference>
<feature type="domain" description="Peptidase S1" evidence="3">
    <location>
        <begin position="29"/>
        <end position="209"/>
    </location>
</feature>
<gene>
    <name evidence="4" type="ORF">ILUMI_11900</name>
</gene>
<evidence type="ECO:0000313" key="4">
    <source>
        <dbReference type="EMBL" id="KAF2894276.1"/>
    </source>
</evidence>
<dbReference type="EMBL" id="VTPC01007167">
    <property type="protein sequence ID" value="KAF2894276.1"/>
    <property type="molecule type" value="Genomic_DNA"/>
</dbReference>
<dbReference type="PANTHER" id="PTHR24252">
    <property type="entry name" value="ACROSIN-RELATED"/>
    <property type="match status" value="1"/>
</dbReference>
<dbReference type="SUPFAM" id="SSF50494">
    <property type="entry name" value="Trypsin-like serine proteases"/>
    <property type="match status" value="1"/>
</dbReference>
<dbReference type="InterPro" id="IPR043504">
    <property type="entry name" value="Peptidase_S1_PA_chymotrypsin"/>
</dbReference>
<reference evidence="4" key="1">
    <citation type="submission" date="2019-08" db="EMBL/GenBank/DDBJ databases">
        <title>The genome of the North American firefly Photinus pyralis.</title>
        <authorList>
            <consortium name="Photinus pyralis genome working group"/>
            <person name="Fallon T.R."/>
            <person name="Sander Lower S.E."/>
            <person name="Weng J.-K."/>
        </authorList>
    </citation>
    <scope>NUCLEOTIDE SEQUENCE</scope>
    <source>
        <strain evidence="4">TRF0915ILg1</strain>
        <tissue evidence="4">Whole body</tissue>
    </source>
</reference>
<proteinExistence type="predicted"/>
<dbReference type="FunFam" id="2.40.10.10:FF:000068">
    <property type="entry name" value="transmembrane protease serine 2"/>
    <property type="match status" value="1"/>
</dbReference>
<evidence type="ECO:0000256" key="1">
    <source>
        <dbReference type="ARBA" id="ARBA00023157"/>
    </source>
</evidence>
<dbReference type="PROSITE" id="PS00134">
    <property type="entry name" value="TRYPSIN_HIS"/>
    <property type="match status" value="1"/>
</dbReference>
<organism evidence="4 5">
    <name type="scientific">Ignelater luminosus</name>
    <name type="common">Cucubano</name>
    <name type="synonym">Pyrophorus luminosus</name>
    <dbReference type="NCBI Taxonomy" id="2038154"/>
    <lineage>
        <taxon>Eukaryota</taxon>
        <taxon>Metazoa</taxon>
        <taxon>Ecdysozoa</taxon>
        <taxon>Arthropoda</taxon>
        <taxon>Hexapoda</taxon>
        <taxon>Insecta</taxon>
        <taxon>Pterygota</taxon>
        <taxon>Neoptera</taxon>
        <taxon>Endopterygota</taxon>
        <taxon>Coleoptera</taxon>
        <taxon>Polyphaga</taxon>
        <taxon>Elateriformia</taxon>
        <taxon>Elateroidea</taxon>
        <taxon>Elateridae</taxon>
        <taxon>Agrypninae</taxon>
        <taxon>Pyrophorini</taxon>
        <taxon>Ignelater</taxon>
    </lineage>
</organism>
<keyword evidence="2" id="KW-0325">Glycoprotein</keyword>
<dbReference type="InterPro" id="IPR001254">
    <property type="entry name" value="Trypsin_dom"/>
</dbReference>
<dbReference type="PANTHER" id="PTHR24252:SF27">
    <property type="entry name" value="TRANSMEMBRANE PROTEASE SERINE 3-LIKE"/>
    <property type="match status" value="1"/>
</dbReference>
<dbReference type="AlphaFoldDB" id="A0A8K0CZ99"/>
<accession>A0A8K0CZ99</accession>
<dbReference type="GO" id="GO:0004252">
    <property type="term" value="F:serine-type endopeptidase activity"/>
    <property type="evidence" value="ECO:0007669"/>
    <property type="project" value="InterPro"/>
</dbReference>
<protein>
    <recommendedName>
        <fullName evidence="3">Peptidase S1 domain-containing protein</fullName>
    </recommendedName>
</protein>
<evidence type="ECO:0000256" key="2">
    <source>
        <dbReference type="ARBA" id="ARBA00023180"/>
    </source>
</evidence>
<dbReference type="CDD" id="cd00190">
    <property type="entry name" value="Tryp_SPc"/>
    <property type="match status" value="1"/>
</dbReference>
<dbReference type="Pfam" id="PF00089">
    <property type="entry name" value="Trypsin"/>
    <property type="match status" value="1"/>
</dbReference>
<evidence type="ECO:0000259" key="3">
    <source>
        <dbReference type="PROSITE" id="PS50240"/>
    </source>
</evidence>
<dbReference type="SMART" id="SM00020">
    <property type="entry name" value="Tryp_SPc"/>
    <property type="match status" value="1"/>
</dbReference>
<keyword evidence="5" id="KW-1185">Reference proteome</keyword>